<reference evidence="2" key="1">
    <citation type="journal article" date="2017" name="Ticks Tick Borne Dis.">
        <title>An insight into the sialome of Hyalomma excavatum.</title>
        <authorList>
            <person name="Ribeiro J.M."/>
            <person name="Slovak M."/>
            <person name="Francischetti I.M."/>
        </authorList>
    </citation>
    <scope>NUCLEOTIDE SEQUENCE</scope>
    <source>
        <strain evidence="2">Samish</strain>
        <tissue evidence="2">Salivary glands</tissue>
    </source>
</reference>
<dbReference type="InterPro" id="IPR036865">
    <property type="entry name" value="CRAL-TRIO_dom_sf"/>
</dbReference>
<feature type="domain" description="CRAL-TRIO" evidence="1">
    <location>
        <begin position="74"/>
        <end position="238"/>
    </location>
</feature>
<dbReference type="EMBL" id="GEFH01001130">
    <property type="protein sequence ID" value="JAP67451.1"/>
    <property type="molecule type" value="mRNA"/>
</dbReference>
<dbReference type="CDD" id="cd00170">
    <property type="entry name" value="SEC14"/>
    <property type="match status" value="1"/>
</dbReference>
<dbReference type="Pfam" id="PF00650">
    <property type="entry name" value="CRAL_TRIO"/>
    <property type="match status" value="1"/>
</dbReference>
<protein>
    <submittedName>
        <fullName evidence="2">Putative phosphatidylinositol transfer protein sec14</fullName>
    </submittedName>
</protein>
<name>A0A131XPG3_9ACAR</name>
<dbReference type="SUPFAM" id="SSF46938">
    <property type="entry name" value="CRAL/TRIO N-terminal domain"/>
    <property type="match status" value="1"/>
</dbReference>
<dbReference type="InterPro" id="IPR036273">
    <property type="entry name" value="CRAL/TRIO_N_dom_sf"/>
</dbReference>
<dbReference type="SUPFAM" id="SSF52087">
    <property type="entry name" value="CRAL/TRIO domain"/>
    <property type="match status" value="1"/>
</dbReference>
<dbReference type="Gene3D" id="1.20.5.1200">
    <property type="entry name" value="Alpha-tocopherol transfer"/>
    <property type="match status" value="1"/>
</dbReference>
<dbReference type="AlphaFoldDB" id="A0A131XPG3"/>
<proteinExistence type="evidence at transcript level"/>
<feature type="non-terminal residue" evidence="2">
    <location>
        <position position="1"/>
    </location>
</feature>
<accession>A0A131XPG3</accession>
<dbReference type="Gene3D" id="1.10.8.20">
    <property type="entry name" value="N-terminal domain of phosphatidylinositol transfer protein sec14p"/>
    <property type="match status" value="1"/>
</dbReference>
<dbReference type="SMART" id="SM00516">
    <property type="entry name" value="SEC14"/>
    <property type="match status" value="1"/>
</dbReference>
<dbReference type="PRINTS" id="PR00180">
    <property type="entry name" value="CRETINALDHBP"/>
</dbReference>
<sequence>AEKNDVEIARKENEAILQLRQLLKGEAKLNARIDDEFLRRFVRVRKCDVDAALRTVQNYYGNRAKCPQVYSDFVPSSIDAVTRNSIMILPSKDIHGRHVLLHKAGFQPLERGTYERGQKALLLCLERIAADPVSQTTGMTFIVDSDGFNLNMLFRCNLGLMRRFLEYLQDCMPMKLKALHFVHESRAIDVLYGLLRPFLKRKLTERLHFHGKNHENLLKEMPPNTLPKEYGGEADALDFEGFWRQLEEEETLFVENNTFGYVDGNAEHGEPR</sequence>
<dbReference type="InterPro" id="IPR001251">
    <property type="entry name" value="CRAL-TRIO_dom"/>
</dbReference>
<dbReference type="Gene3D" id="3.40.525.10">
    <property type="entry name" value="CRAL-TRIO lipid binding domain"/>
    <property type="match status" value="1"/>
</dbReference>
<dbReference type="PANTHER" id="PTHR10174:SF130">
    <property type="entry name" value="ALPHA-TOCOPHEROL TRANSFER PROTEIN-LIKE"/>
    <property type="match status" value="1"/>
</dbReference>
<evidence type="ECO:0000259" key="1">
    <source>
        <dbReference type="PROSITE" id="PS50191"/>
    </source>
</evidence>
<dbReference type="GO" id="GO:0016020">
    <property type="term" value="C:membrane"/>
    <property type="evidence" value="ECO:0007669"/>
    <property type="project" value="TreeGrafter"/>
</dbReference>
<dbReference type="GO" id="GO:1902936">
    <property type="term" value="F:phosphatidylinositol bisphosphate binding"/>
    <property type="evidence" value="ECO:0007669"/>
    <property type="project" value="TreeGrafter"/>
</dbReference>
<evidence type="ECO:0000313" key="2">
    <source>
        <dbReference type="EMBL" id="JAP67451.1"/>
    </source>
</evidence>
<dbReference type="PROSITE" id="PS50191">
    <property type="entry name" value="CRAL_TRIO"/>
    <property type="match status" value="1"/>
</dbReference>
<dbReference type="PANTHER" id="PTHR10174">
    <property type="entry name" value="ALPHA-TOCOPHEROL TRANSFER PROTEIN-RELATED"/>
    <property type="match status" value="1"/>
</dbReference>
<organism evidence="2">
    <name type="scientific">Hyalomma excavatum</name>
    <dbReference type="NCBI Taxonomy" id="257692"/>
    <lineage>
        <taxon>Eukaryota</taxon>
        <taxon>Metazoa</taxon>
        <taxon>Ecdysozoa</taxon>
        <taxon>Arthropoda</taxon>
        <taxon>Chelicerata</taxon>
        <taxon>Arachnida</taxon>
        <taxon>Acari</taxon>
        <taxon>Parasitiformes</taxon>
        <taxon>Ixodida</taxon>
        <taxon>Ixodoidea</taxon>
        <taxon>Ixodidae</taxon>
        <taxon>Hyalomminae</taxon>
        <taxon>Hyalomma</taxon>
    </lineage>
</organism>